<name>A0A6B2JKF2_FRATU</name>
<feature type="compositionally biased region" description="Basic and acidic residues" evidence="1">
    <location>
        <begin position="65"/>
        <end position="78"/>
    </location>
</feature>
<evidence type="ECO:0000256" key="2">
    <source>
        <dbReference type="SAM" id="Phobius"/>
    </source>
</evidence>
<protein>
    <submittedName>
        <fullName evidence="4">Uncharacterized protein</fullName>
    </submittedName>
</protein>
<dbReference type="EMBL" id="JAAGJP010000016">
    <property type="protein sequence ID" value="NDS68130.1"/>
    <property type="molecule type" value="Genomic_DNA"/>
</dbReference>
<dbReference type="EMBL" id="JAAGKH010000011">
    <property type="protein sequence ID" value="NDR88562.1"/>
    <property type="molecule type" value="Genomic_DNA"/>
</dbReference>
<evidence type="ECO:0000313" key="4">
    <source>
        <dbReference type="EMBL" id="NDS68130.1"/>
    </source>
</evidence>
<keyword evidence="2" id="KW-0472">Membrane</keyword>
<feature type="region of interest" description="Disordered" evidence="1">
    <location>
        <begin position="52"/>
        <end position="78"/>
    </location>
</feature>
<comment type="caution">
    <text evidence="4">The sequence shown here is derived from an EMBL/GenBank/DDBJ whole genome shotgun (WGS) entry which is preliminary data.</text>
</comment>
<keyword evidence="2" id="KW-1133">Transmembrane helix</keyword>
<sequence>MNLKKLAITLLVLGGICLVLILAIRPYLDHSHSLKENSSTNWNTVKEKVSEARNATATKAQNAYDKSKDTITPEHTNE</sequence>
<dbReference type="AlphaFoldDB" id="A0A6B2JKF2"/>
<evidence type="ECO:0000313" key="3">
    <source>
        <dbReference type="EMBL" id="NDR88562.1"/>
    </source>
</evidence>
<keyword evidence="2" id="KW-0812">Transmembrane</keyword>
<proteinExistence type="predicted"/>
<feature type="transmembrane region" description="Helical" evidence="2">
    <location>
        <begin position="6"/>
        <end position="28"/>
    </location>
</feature>
<accession>A0A6B2JKF2</accession>
<gene>
    <name evidence="4" type="ORF">FWI86_03345</name>
    <name evidence="3" type="ORF">FWJ04_02375</name>
</gene>
<reference evidence="4" key="1">
    <citation type="submission" date="2019-08" db="EMBL/GenBank/DDBJ databases">
        <authorList>
            <person name="Busch A."/>
        </authorList>
    </citation>
    <scope>NUCLEOTIDE SEQUENCE</scope>
    <source>
        <strain evidence="4">15T0085</strain>
        <strain evidence="3">17T1429</strain>
    </source>
</reference>
<evidence type="ECO:0000256" key="1">
    <source>
        <dbReference type="SAM" id="MobiDB-lite"/>
    </source>
</evidence>
<organism evidence="4">
    <name type="scientific">Francisella tularensis subsp. holarctica</name>
    <dbReference type="NCBI Taxonomy" id="119857"/>
    <lineage>
        <taxon>Bacteria</taxon>
        <taxon>Pseudomonadati</taxon>
        <taxon>Pseudomonadota</taxon>
        <taxon>Gammaproteobacteria</taxon>
        <taxon>Thiotrichales</taxon>
        <taxon>Francisellaceae</taxon>
        <taxon>Francisella</taxon>
    </lineage>
</organism>
<reference evidence="4" key="2">
    <citation type="submission" date="2020-02" db="EMBL/GenBank/DDBJ databases">
        <title>Using affinity propagation clustering for identifying bacterial clades and subclades with whole-genome sequences of Francisella tularensis.</title>
        <authorList>
            <person name="Homeier-Bachmann T."/>
            <person name="Abdel-Glil M.Y."/>
            <person name="Hackbart A."/>
            <person name="Hotzel H."/>
            <person name="Tomaso H."/>
        </authorList>
    </citation>
    <scope>NUCLEOTIDE SEQUENCE</scope>
    <source>
        <strain evidence="4">15T0085</strain>
        <strain evidence="3">17T1429</strain>
    </source>
</reference>